<evidence type="ECO:0000313" key="3">
    <source>
        <dbReference type="Proteomes" id="UP000245631"/>
    </source>
</evidence>
<feature type="domain" description="Nitroreductase" evidence="1">
    <location>
        <begin position="163"/>
        <end position="343"/>
    </location>
</feature>
<dbReference type="EMBL" id="QGGH01000003">
    <property type="protein sequence ID" value="PWJ91618.1"/>
    <property type="molecule type" value="Genomic_DNA"/>
</dbReference>
<dbReference type="SUPFAM" id="SSF55469">
    <property type="entry name" value="FMN-dependent nitroreductase-like"/>
    <property type="match status" value="1"/>
</dbReference>
<dbReference type="AlphaFoldDB" id="A0A8E2WFJ6"/>
<dbReference type="Pfam" id="PF00881">
    <property type="entry name" value="Nitroreductase"/>
    <property type="match status" value="1"/>
</dbReference>
<protein>
    <submittedName>
        <fullName evidence="2">SagB-type dehydrogenase family enzyme</fullName>
    </submittedName>
</protein>
<accession>A0A8E2WFJ6</accession>
<evidence type="ECO:0000313" key="2">
    <source>
        <dbReference type="EMBL" id="PWJ91618.1"/>
    </source>
</evidence>
<name>A0A8E2WFJ6_RHILI</name>
<dbReference type="NCBIfam" id="TIGR03605">
    <property type="entry name" value="antibiot_sagB"/>
    <property type="match status" value="1"/>
</dbReference>
<proteinExistence type="predicted"/>
<dbReference type="GO" id="GO:0016491">
    <property type="term" value="F:oxidoreductase activity"/>
    <property type="evidence" value="ECO:0007669"/>
    <property type="project" value="InterPro"/>
</dbReference>
<sequence>MAFSIMKMRSSKTLVFYPGPNKITACNFLTRSVFECSPEMVGLLASWDKWASTADIARAHGWSKSELKAVVPQLLDFSALVTAGSPLAEQEEQFSGQWSWGLPTALMHFCVQDSAYMTIEQAEERQIERAGHTPQPDLVLKNSAGAIQLPNALEDNELLALMARRRTNRTAAQPTITAKQLSDCLFAGLGITGETANCVGALPLGMTPSGGARNPYEAYVVALGVDGLEPGVYHYCAADHDLGRISANHLPKISELVGGQEWADTMPCLILLCAKLDRTMWKYEDANAYRVVLIEAGHIGQNIMLAATNHGLSACPTAALSQLAIKRLLGLDRLTDAPIYALTLSAPEPCPSSAGQSIN</sequence>
<dbReference type="InterPro" id="IPR029479">
    <property type="entry name" value="Nitroreductase"/>
</dbReference>
<dbReference type="InterPro" id="IPR020051">
    <property type="entry name" value="SagB-type_dehydrogenase"/>
</dbReference>
<dbReference type="InterPro" id="IPR052544">
    <property type="entry name" value="Bacteriocin_Proc_Enz"/>
</dbReference>
<dbReference type="PANTHER" id="PTHR43745">
    <property type="entry name" value="NITROREDUCTASE MJ1384-RELATED"/>
    <property type="match status" value="1"/>
</dbReference>
<dbReference type="CDD" id="cd02142">
    <property type="entry name" value="McbC_SagB-like_oxidoreductase"/>
    <property type="match status" value="1"/>
</dbReference>
<organism evidence="2 3">
    <name type="scientific">Rhizobium loti</name>
    <name type="common">Mesorhizobium loti</name>
    <dbReference type="NCBI Taxonomy" id="381"/>
    <lineage>
        <taxon>Bacteria</taxon>
        <taxon>Pseudomonadati</taxon>
        <taxon>Pseudomonadota</taxon>
        <taxon>Alphaproteobacteria</taxon>
        <taxon>Hyphomicrobiales</taxon>
        <taxon>Phyllobacteriaceae</taxon>
        <taxon>Mesorhizobium</taxon>
    </lineage>
</organism>
<comment type="caution">
    <text evidence="2">The sequence shown here is derived from an EMBL/GenBank/DDBJ whole genome shotgun (WGS) entry which is preliminary data.</text>
</comment>
<dbReference type="Proteomes" id="UP000245631">
    <property type="component" value="Unassembled WGS sequence"/>
</dbReference>
<dbReference type="PANTHER" id="PTHR43745:SF2">
    <property type="entry name" value="NITROREDUCTASE MJ1384-RELATED"/>
    <property type="match status" value="1"/>
</dbReference>
<reference evidence="2 3" key="1">
    <citation type="submission" date="2018-05" db="EMBL/GenBank/DDBJ databases">
        <title>Genomic Encyclopedia of Type Strains, Phase IV (KMG-IV): sequencing the most valuable type-strain genomes for metagenomic binning, comparative biology and taxonomic classification.</title>
        <authorList>
            <person name="Goeker M."/>
        </authorList>
    </citation>
    <scope>NUCLEOTIDE SEQUENCE [LARGE SCALE GENOMIC DNA]</scope>
    <source>
        <strain evidence="2 3">DSM 2626</strain>
    </source>
</reference>
<dbReference type="InterPro" id="IPR000415">
    <property type="entry name" value="Nitroreductase-like"/>
</dbReference>
<evidence type="ECO:0000259" key="1">
    <source>
        <dbReference type="Pfam" id="PF00881"/>
    </source>
</evidence>
<gene>
    <name evidence="2" type="ORF">C8D77_103315</name>
</gene>
<dbReference type="Gene3D" id="3.40.109.10">
    <property type="entry name" value="NADH Oxidase"/>
    <property type="match status" value="1"/>
</dbReference>